<keyword evidence="2" id="KW-0418">Kinase</keyword>
<keyword evidence="3" id="KW-1185">Reference proteome</keyword>
<gene>
    <name evidence="2" type="ORF">DR999_PMT17483</name>
</gene>
<evidence type="ECO:0000313" key="2">
    <source>
        <dbReference type="EMBL" id="TFK00336.1"/>
    </source>
</evidence>
<sequence length="121" mass="12628">MKPDPAQTLGEETAPGEASSCYGRATGVMALLAPFCTQPPNGFSQQRYQPCQRSAGKAQPSPGTAGGSVASWLPSSGPLRCSLQRRWVAECLCMLRLGSSQGARVPPALTGQLLKCQAAVH</sequence>
<protein>
    <submittedName>
        <fullName evidence="2">SRSF protein kinase 2-like</fullName>
    </submittedName>
</protein>
<feature type="region of interest" description="Disordered" evidence="1">
    <location>
        <begin position="43"/>
        <end position="71"/>
    </location>
</feature>
<dbReference type="GO" id="GO:0016301">
    <property type="term" value="F:kinase activity"/>
    <property type="evidence" value="ECO:0007669"/>
    <property type="project" value="UniProtKB-KW"/>
</dbReference>
<organism evidence="2 3">
    <name type="scientific">Platysternon megacephalum</name>
    <name type="common">big-headed turtle</name>
    <dbReference type="NCBI Taxonomy" id="55544"/>
    <lineage>
        <taxon>Eukaryota</taxon>
        <taxon>Metazoa</taxon>
        <taxon>Chordata</taxon>
        <taxon>Craniata</taxon>
        <taxon>Vertebrata</taxon>
        <taxon>Euteleostomi</taxon>
        <taxon>Archelosauria</taxon>
        <taxon>Testudinata</taxon>
        <taxon>Testudines</taxon>
        <taxon>Cryptodira</taxon>
        <taxon>Durocryptodira</taxon>
        <taxon>Testudinoidea</taxon>
        <taxon>Platysternidae</taxon>
        <taxon>Platysternon</taxon>
    </lineage>
</organism>
<evidence type="ECO:0000256" key="1">
    <source>
        <dbReference type="SAM" id="MobiDB-lite"/>
    </source>
</evidence>
<reference evidence="2 3" key="1">
    <citation type="submission" date="2019-04" db="EMBL/GenBank/DDBJ databases">
        <title>Draft genome of the big-headed turtle Platysternon megacephalum.</title>
        <authorList>
            <person name="Gong S."/>
        </authorList>
    </citation>
    <scope>NUCLEOTIDE SEQUENCE [LARGE SCALE GENOMIC DNA]</scope>
    <source>
        <strain evidence="2">DO16091913</strain>
        <tissue evidence="2">Muscle</tissue>
    </source>
</reference>
<accession>A0A4D9DRN6</accession>
<proteinExistence type="predicted"/>
<keyword evidence="2" id="KW-0808">Transferase</keyword>
<dbReference type="EMBL" id="QXTE01000272">
    <property type="protein sequence ID" value="TFK00336.1"/>
    <property type="molecule type" value="Genomic_DNA"/>
</dbReference>
<evidence type="ECO:0000313" key="3">
    <source>
        <dbReference type="Proteomes" id="UP000297703"/>
    </source>
</evidence>
<name>A0A4D9DRN6_9SAUR</name>
<reference evidence="2 3" key="2">
    <citation type="submission" date="2019-04" db="EMBL/GenBank/DDBJ databases">
        <title>The genome sequence of big-headed turtle.</title>
        <authorList>
            <person name="Gong S."/>
        </authorList>
    </citation>
    <scope>NUCLEOTIDE SEQUENCE [LARGE SCALE GENOMIC DNA]</scope>
    <source>
        <strain evidence="2">DO16091913</strain>
        <tissue evidence="2">Muscle</tissue>
    </source>
</reference>
<dbReference type="AlphaFoldDB" id="A0A4D9DRN6"/>
<dbReference type="Proteomes" id="UP000297703">
    <property type="component" value="Unassembled WGS sequence"/>
</dbReference>
<feature type="compositionally biased region" description="Polar residues" evidence="1">
    <location>
        <begin position="43"/>
        <end position="52"/>
    </location>
</feature>
<comment type="caution">
    <text evidence="2">The sequence shown here is derived from an EMBL/GenBank/DDBJ whole genome shotgun (WGS) entry which is preliminary data.</text>
</comment>